<organism evidence="2 3">
    <name type="scientific">Vigna unguiculata</name>
    <name type="common">Cowpea</name>
    <dbReference type="NCBI Taxonomy" id="3917"/>
    <lineage>
        <taxon>Eukaryota</taxon>
        <taxon>Viridiplantae</taxon>
        <taxon>Streptophyta</taxon>
        <taxon>Embryophyta</taxon>
        <taxon>Tracheophyta</taxon>
        <taxon>Spermatophyta</taxon>
        <taxon>Magnoliopsida</taxon>
        <taxon>eudicotyledons</taxon>
        <taxon>Gunneridae</taxon>
        <taxon>Pentapetalae</taxon>
        <taxon>rosids</taxon>
        <taxon>fabids</taxon>
        <taxon>Fabales</taxon>
        <taxon>Fabaceae</taxon>
        <taxon>Papilionoideae</taxon>
        <taxon>50 kb inversion clade</taxon>
        <taxon>NPAAA clade</taxon>
        <taxon>indigoferoid/millettioid clade</taxon>
        <taxon>Phaseoleae</taxon>
        <taxon>Vigna</taxon>
    </lineage>
</organism>
<dbReference type="Proteomes" id="UP000501690">
    <property type="component" value="Linkage Group LG4"/>
</dbReference>
<evidence type="ECO:0000313" key="3">
    <source>
        <dbReference type="Proteomes" id="UP000501690"/>
    </source>
</evidence>
<protein>
    <submittedName>
        <fullName evidence="2">Uncharacterized protein</fullName>
    </submittedName>
</protein>
<feature type="compositionally biased region" description="Acidic residues" evidence="1">
    <location>
        <begin position="45"/>
        <end position="54"/>
    </location>
</feature>
<accession>A0A4D6LN07</accession>
<dbReference type="AlphaFoldDB" id="A0A4D6LN07"/>
<keyword evidence="3" id="KW-1185">Reference proteome</keyword>
<feature type="region of interest" description="Disordered" evidence="1">
    <location>
        <begin position="1"/>
        <end position="54"/>
    </location>
</feature>
<proteinExistence type="predicted"/>
<sequence length="82" mass="7490">MGGGVGTTGGGGVGTRGGGGVGTTGGGGVGTTRGGGVGNTRGMDGDGDGTTTEEGDYMGALWVLVAGGGMDVDPTMPGILRT</sequence>
<gene>
    <name evidence="2" type="ORF">DEO72_LG4g681</name>
</gene>
<evidence type="ECO:0000313" key="2">
    <source>
        <dbReference type="EMBL" id="QCD89735.1"/>
    </source>
</evidence>
<reference evidence="2 3" key="1">
    <citation type="submission" date="2019-04" db="EMBL/GenBank/DDBJ databases">
        <title>An improved genome assembly and genetic linkage map for asparagus bean, Vigna unguiculata ssp. sesquipedialis.</title>
        <authorList>
            <person name="Xia Q."/>
            <person name="Zhang R."/>
            <person name="Dong Y."/>
        </authorList>
    </citation>
    <scope>NUCLEOTIDE SEQUENCE [LARGE SCALE GENOMIC DNA]</scope>
    <source>
        <tissue evidence="2">Leaf</tissue>
    </source>
</reference>
<dbReference type="EMBL" id="CP039348">
    <property type="protein sequence ID" value="QCD89735.1"/>
    <property type="molecule type" value="Genomic_DNA"/>
</dbReference>
<feature type="compositionally biased region" description="Gly residues" evidence="1">
    <location>
        <begin position="1"/>
        <end position="39"/>
    </location>
</feature>
<name>A0A4D6LN07_VIGUN</name>
<evidence type="ECO:0000256" key="1">
    <source>
        <dbReference type="SAM" id="MobiDB-lite"/>
    </source>
</evidence>